<dbReference type="InterPro" id="IPR037185">
    <property type="entry name" value="EmrE-like"/>
</dbReference>
<evidence type="ECO:0000256" key="3">
    <source>
        <dbReference type="ARBA" id="ARBA00022448"/>
    </source>
</evidence>
<sequence length="238" mass="26186">MRKTFAVFRQPRNIAILALTSGLLTINWTVYIWSVSVNKVVEASLGYYISPLVSVAFGVVILREKMHKLQWVAVLLAFIGVLVLTFEYGSLPWIALALAISWGAYSLLKKSLNYPPLEGISIETTIALLPSLVFMIMLESQGKAQLGHHFLYTILLVGAGLMTVVPLLLFNEAMIRLPLTISGLLQYLTPTIMFMVGTVVNHESMPKGKIIGFAFIWVALVFLGTDLVKSNRASASAV</sequence>
<gene>
    <name evidence="10" type="ORF">UFOPK2288_00065</name>
</gene>
<dbReference type="InterPro" id="IPR004626">
    <property type="entry name" value="RarD"/>
</dbReference>
<keyword evidence="4" id="KW-1003">Cell membrane</keyword>
<comment type="subcellular location">
    <subcellularLocation>
        <location evidence="1">Cell membrane</location>
        <topology evidence="1">Multi-pass membrane protein</topology>
    </subcellularLocation>
</comment>
<comment type="similarity">
    <text evidence="2">Belongs to the EamA transporter family.</text>
</comment>
<dbReference type="EMBL" id="CAEZWS010000002">
    <property type="protein sequence ID" value="CAB4655247.1"/>
    <property type="molecule type" value="Genomic_DNA"/>
</dbReference>
<evidence type="ECO:0000256" key="7">
    <source>
        <dbReference type="ARBA" id="ARBA00023136"/>
    </source>
</evidence>
<organism evidence="10">
    <name type="scientific">freshwater metagenome</name>
    <dbReference type="NCBI Taxonomy" id="449393"/>
    <lineage>
        <taxon>unclassified sequences</taxon>
        <taxon>metagenomes</taxon>
        <taxon>ecological metagenomes</taxon>
    </lineage>
</organism>
<protein>
    <submittedName>
        <fullName evidence="10">Unannotated protein</fullName>
    </submittedName>
</protein>
<keyword evidence="3" id="KW-0813">Transport</keyword>
<accession>A0A6J6KZN6</accession>
<feature type="transmembrane region" description="Helical" evidence="8">
    <location>
        <begin position="150"/>
        <end position="170"/>
    </location>
</feature>
<feature type="domain" description="EamA" evidence="9">
    <location>
        <begin position="94"/>
        <end position="223"/>
    </location>
</feature>
<dbReference type="AlphaFoldDB" id="A0A6J6KZN6"/>
<evidence type="ECO:0000256" key="8">
    <source>
        <dbReference type="SAM" id="Phobius"/>
    </source>
</evidence>
<keyword evidence="6 8" id="KW-1133">Transmembrane helix</keyword>
<reference evidence="10" key="1">
    <citation type="submission" date="2020-05" db="EMBL/GenBank/DDBJ databases">
        <authorList>
            <person name="Chiriac C."/>
            <person name="Salcher M."/>
            <person name="Ghai R."/>
            <person name="Kavagutti S V."/>
        </authorList>
    </citation>
    <scope>NUCLEOTIDE SEQUENCE</scope>
</reference>
<dbReference type="PANTHER" id="PTHR22911">
    <property type="entry name" value="ACYL-MALONYL CONDENSING ENZYME-RELATED"/>
    <property type="match status" value="1"/>
</dbReference>
<feature type="transmembrane region" description="Helical" evidence="8">
    <location>
        <begin position="210"/>
        <end position="228"/>
    </location>
</feature>
<feature type="transmembrane region" description="Helical" evidence="8">
    <location>
        <begin position="177"/>
        <end position="198"/>
    </location>
</feature>
<dbReference type="SUPFAM" id="SSF103481">
    <property type="entry name" value="Multidrug resistance efflux transporter EmrE"/>
    <property type="match status" value="2"/>
</dbReference>
<evidence type="ECO:0000313" key="10">
    <source>
        <dbReference type="EMBL" id="CAB4655247.1"/>
    </source>
</evidence>
<keyword evidence="7 8" id="KW-0472">Membrane</keyword>
<evidence type="ECO:0000256" key="1">
    <source>
        <dbReference type="ARBA" id="ARBA00004651"/>
    </source>
</evidence>
<evidence type="ECO:0000259" key="9">
    <source>
        <dbReference type="Pfam" id="PF00892"/>
    </source>
</evidence>
<dbReference type="Pfam" id="PF00892">
    <property type="entry name" value="EamA"/>
    <property type="match status" value="2"/>
</dbReference>
<dbReference type="NCBIfam" id="TIGR00688">
    <property type="entry name" value="rarD"/>
    <property type="match status" value="1"/>
</dbReference>
<evidence type="ECO:0000256" key="5">
    <source>
        <dbReference type="ARBA" id="ARBA00022692"/>
    </source>
</evidence>
<feature type="transmembrane region" description="Helical" evidence="8">
    <location>
        <begin position="120"/>
        <end position="138"/>
    </location>
</feature>
<dbReference type="GO" id="GO:0005886">
    <property type="term" value="C:plasma membrane"/>
    <property type="evidence" value="ECO:0007669"/>
    <property type="project" value="UniProtKB-SubCell"/>
</dbReference>
<evidence type="ECO:0000256" key="2">
    <source>
        <dbReference type="ARBA" id="ARBA00007362"/>
    </source>
</evidence>
<proteinExistence type="inferred from homology"/>
<feature type="domain" description="EamA" evidence="9">
    <location>
        <begin position="14"/>
        <end position="85"/>
    </location>
</feature>
<feature type="transmembrane region" description="Helical" evidence="8">
    <location>
        <begin position="45"/>
        <end position="62"/>
    </location>
</feature>
<feature type="transmembrane region" description="Helical" evidence="8">
    <location>
        <begin position="92"/>
        <end position="108"/>
    </location>
</feature>
<evidence type="ECO:0000256" key="6">
    <source>
        <dbReference type="ARBA" id="ARBA00022989"/>
    </source>
</evidence>
<evidence type="ECO:0000256" key="4">
    <source>
        <dbReference type="ARBA" id="ARBA00022475"/>
    </source>
</evidence>
<feature type="transmembrane region" description="Helical" evidence="8">
    <location>
        <begin position="69"/>
        <end position="86"/>
    </location>
</feature>
<feature type="transmembrane region" description="Helical" evidence="8">
    <location>
        <begin position="12"/>
        <end position="33"/>
    </location>
</feature>
<dbReference type="InterPro" id="IPR000620">
    <property type="entry name" value="EamA_dom"/>
</dbReference>
<dbReference type="PANTHER" id="PTHR22911:SF137">
    <property type="entry name" value="SOLUTE CARRIER FAMILY 35 MEMBER G2-RELATED"/>
    <property type="match status" value="1"/>
</dbReference>
<keyword evidence="5 8" id="KW-0812">Transmembrane</keyword>
<name>A0A6J6KZN6_9ZZZZ</name>